<dbReference type="OrthoDB" id="1806at2759"/>
<dbReference type="OMA" id="WQFDVEI"/>
<evidence type="ECO:0000256" key="5">
    <source>
        <dbReference type="ARBA" id="ARBA00023242"/>
    </source>
</evidence>
<keyword evidence="6" id="KW-0131">Cell cycle</keyword>
<comment type="subcellular location">
    <subcellularLocation>
        <location evidence="1">Nucleus</location>
    </subcellularLocation>
</comment>
<evidence type="ECO:0000259" key="7">
    <source>
        <dbReference type="PROSITE" id="PS50815"/>
    </source>
</evidence>
<dbReference type="InterPro" id="IPR036570">
    <property type="entry name" value="HORMA_dom_sf"/>
</dbReference>
<evidence type="ECO:0000256" key="3">
    <source>
        <dbReference type="ARBA" id="ARBA00022618"/>
    </source>
</evidence>
<keyword evidence="3" id="KW-0132">Cell division</keyword>
<feature type="domain" description="HORMA" evidence="7">
    <location>
        <begin position="10"/>
        <end position="196"/>
    </location>
</feature>
<dbReference type="RefSeq" id="XP_012895353.1">
    <property type="nucleotide sequence ID" value="XM_013039899.1"/>
</dbReference>
<dbReference type="GO" id="GO:0005654">
    <property type="term" value="C:nucleoplasm"/>
    <property type="evidence" value="ECO:0007669"/>
    <property type="project" value="TreeGrafter"/>
</dbReference>
<keyword evidence="9" id="KW-1185">Reference proteome</keyword>
<dbReference type="Proteomes" id="UP000008312">
    <property type="component" value="Unassembled WGS sequence"/>
</dbReference>
<keyword evidence="5" id="KW-0539">Nucleus</keyword>
<dbReference type="AlphaFoldDB" id="D8LZR6"/>
<comment type="similarity">
    <text evidence="2">Belongs to the MAD2 family.</text>
</comment>
<evidence type="ECO:0000313" key="9">
    <source>
        <dbReference type="Proteomes" id="UP000008312"/>
    </source>
</evidence>
<dbReference type="GO" id="GO:0007094">
    <property type="term" value="P:mitotic spindle assembly checkpoint signaling"/>
    <property type="evidence" value="ECO:0007669"/>
    <property type="project" value="TreeGrafter"/>
</dbReference>
<protein>
    <recommendedName>
        <fullName evidence="7">HORMA domain-containing protein</fullName>
    </recommendedName>
</protein>
<dbReference type="EMBL" id="FN668641">
    <property type="protein sequence ID" value="CBK21305.2"/>
    <property type="molecule type" value="Genomic_DNA"/>
</dbReference>
<proteinExistence type="inferred from homology"/>
<gene>
    <name evidence="8" type="ORF">GSBLH_T00001489001</name>
</gene>
<organism evidence="8">
    <name type="scientific">Blastocystis hominis</name>
    <dbReference type="NCBI Taxonomy" id="12968"/>
    <lineage>
        <taxon>Eukaryota</taxon>
        <taxon>Sar</taxon>
        <taxon>Stramenopiles</taxon>
        <taxon>Bigyra</taxon>
        <taxon>Opalozoa</taxon>
        <taxon>Opalinata</taxon>
        <taxon>Blastocystidae</taxon>
        <taxon>Blastocystis</taxon>
    </lineage>
</organism>
<evidence type="ECO:0000256" key="1">
    <source>
        <dbReference type="ARBA" id="ARBA00004123"/>
    </source>
</evidence>
<dbReference type="PANTHER" id="PTHR11842:SF11">
    <property type="entry name" value="MITOTIC SPINDLE ASSEMBLY CHECKPOINT PROTEIN MAD2A"/>
    <property type="match status" value="1"/>
</dbReference>
<evidence type="ECO:0000256" key="4">
    <source>
        <dbReference type="ARBA" id="ARBA00022776"/>
    </source>
</evidence>
<dbReference type="InParanoid" id="D8LZR6"/>
<sequence length="196" mass="22979">MVFLKYLTIIYSSQLNHRYFEYSINTILYQRGLYPPDYFSRVQKYGLPMVIAKQEDLYRYISNMVSQVKAWIESNDLHTLVLVIYGIDSQRVLERWTFGVETDPEVAQSRGSVTREKDLNQIQKEIQAIIRQITASITFLPLHEEQCSFEILVYTNRNAEVPLKWEDSDPHFIPNAETVKLRSFSTNVSEDLPCEV</sequence>
<accession>D8LZR6</accession>
<name>D8LZR6_BLAHO</name>
<reference evidence="8" key="1">
    <citation type="submission" date="2010-02" db="EMBL/GenBank/DDBJ databases">
        <title>Sequencing and annotation of the Blastocystis hominis genome.</title>
        <authorList>
            <person name="Wincker P."/>
        </authorList>
    </citation>
    <scope>NUCLEOTIDE SEQUENCE</scope>
    <source>
        <strain evidence="8">Singapore isolate B</strain>
    </source>
</reference>
<dbReference type="GO" id="GO:0051301">
    <property type="term" value="P:cell division"/>
    <property type="evidence" value="ECO:0007669"/>
    <property type="project" value="UniProtKB-KW"/>
</dbReference>
<evidence type="ECO:0000256" key="6">
    <source>
        <dbReference type="ARBA" id="ARBA00023306"/>
    </source>
</evidence>
<keyword evidence="4" id="KW-0498">Mitosis</keyword>
<dbReference type="SUPFAM" id="SSF56019">
    <property type="entry name" value="The spindle assembly checkpoint protein mad2"/>
    <property type="match status" value="1"/>
</dbReference>
<evidence type="ECO:0000313" key="8">
    <source>
        <dbReference type="EMBL" id="CBK21305.2"/>
    </source>
</evidence>
<dbReference type="GeneID" id="24918739"/>
<dbReference type="PROSITE" id="PS50815">
    <property type="entry name" value="HORMA"/>
    <property type="match status" value="1"/>
</dbReference>
<dbReference type="PANTHER" id="PTHR11842">
    <property type="entry name" value="MITOTIC SPINDLE ASSEMBLY CHECKPOINT PROTEIN MAD2"/>
    <property type="match status" value="1"/>
</dbReference>
<dbReference type="InterPro" id="IPR045091">
    <property type="entry name" value="Mad2-like"/>
</dbReference>
<dbReference type="Gene3D" id="3.30.900.10">
    <property type="entry name" value="HORMA domain"/>
    <property type="match status" value="1"/>
</dbReference>
<dbReference type="Pfam" id="PF02301">
    <property type="entry name" value="HORMA"/>
    <property type="match status" value="1"/>
</dbReference>
<dbReference type="GO" id="GO:0005737">
    <property type="term" value="C:cytoplasm"/>
    <property type="evidence" value="ECO:0007669"/>
    <property type="project" value="TreeGrafter"/>
</dbReference>
<dbReference type="GO" id="GO:0000776">
    <property type="term" value="C:kinetochore"/>
    <property type="evidence" value="ECO:0007669"/>
    <property type="project" value="TreeGrafter"/>
</dbReference>
<evidence type="ECO:0000256" key="2">
    <source>
        <dbReference type="ARBA" id="ARBA00010348"/>
    </source>
</evidence>
<dbReference type="InterPro" id="IPR003511">
    <property type="entry name" value="HORMA_dom"/>
</dbReference>